<evidence type="ECO:0000313" key="11">
    <source>
        <dbReference type="EMBL" id="PSN67893.1"/>
    </source>
</evidence>
<dbReference type="STRING" id="1448308.A0A2T2NR68"/>
<dbReference type="GO" id="GO:0003677">
    <property type="term" value="F:DNA binding"/>
    <property type="evidence" value="ECO:0007669"/>
    <property type="project" value="UniProtKB-KW"/>
</dbReference>
<dbReference type="GO" id="GO:0006265">
    <property type="term" value="P:DNA topological change"/>
    <property type="evidence" value="ECO:0007669"/>
    <property type="project" value="InterPro"/>
</dbReference>
<dbReference type="InterPro" id="IPR003602">
    <property type="entry name" value="Topo_IA_DNA-bd_dom"/>
</dbReference>
<dbReference type="OrthoDB" id="430051at2759"/>
<keyword evidence="6 7" id="KW-0413">Isomerase</keyword>
<evidence type="ECO:0000313" key="12">
    <source>
        <dbReference type="Proteomes" id="UP000240883"/>
    </source>
</evidence>
<evidence type="ECO:0000256" key="7">
    <source>
        <dbReference type="RuleBase" id="RU362092"/>
    </source>
</evidence>
<reference evidence="11 12" key="1">
    <citation type="journal article" date="2018" name="Front. Microbiol.">
        <title>Genome-Wide Analysis of Corynespora cassiicola Leaf Fall Disease Putative Effectors.</title>
        <authorList>
            <person name="Lopez D."/>
            <person name="Ribeiro S."/>
            <person name="Label P."/>
            <person name="Fumanal B."/>
            <person name="Venisse J.S."/>
            <person name="Kohler A."/>
            <person name="de Oliveira R.R."/>
            <person name="Labutti K."/>
            <person name="Lipzen A."/>
            <person name="Lail K."/>
            <person name="Bauer D."/>
            <person name="Ohm R.A."/>
            <person name="Barry K.W."/>
            <person name="Spatafora J."/>
            <person name="Grigoriev I.V."/>
            <person name="Martin F.M."/>
            <person name="Pujade-Renaud V."/>
        </authorList>
    </citation>
    <scope>NUCLEOTIDE SEQUENCE [LARGE SCALE GENOMIC DNA]</scope>
    <source>
        <strain evidence="11 12">Philippines</strain>
    </source>
</reference>
<dbReference type="InterPro" id="IPR000380">
    <property type="entry name" value="Topo_IA"/>
</dbReference>
<dbReference type="PANTHER" id="PTHR11390:SF21">
    <property type="entry name" value="DNA TOPOISOMERASE 3-ALPHA"/>
    <property type="match status" value="1"/>
</dbReference>
<dbReference type="Gene3D" id="1.10.290.10">
    <property type="entry name" value="Topoisomerase I, domain 4"/>
    <property type="match status" value="1"/>
</dbReference>
<dbReference type="FunFam" id="3.40.50.140:FF:000005">
    <property type="entry name" value="DNA topoisomerase"/>
    <property type="match status" value="1"/>
</dbReference>
<dbReference type="CDD" id="cd00186">
    <property type="entry name" value="TOP1Ac"/>
    <property type="match status" value="1"/>
</dbReference>
<dbReference type="GO" id="GO:0005634">
    <property type="term" value="C:nucleus"/>
    <property type="evidence" value="ECO:0007669"/>
    <property type="project" value="TreeGrafter"/>
</dbReference>
<keyword evidence="5 7" id="KW-0238">DNA-binding</keyword>
<evidence type="ECO:0000256" key="6">
    <source>
        <dbReference type="ARBA" id="ARBA00023235"/>
    </source>
</evidence>
<dbReference type="PROSITE" id="PS52039">
    <property type="entry name" value="TOPO_IA_2"/>
    <property type="match status" value="1"/>
</dbReference>
<accession>A0A2T2NR68</accession>
<dbReference type="SMART" id="SM00493">
    <property type="entry name" value="TOPRIM"/>
    <property type="match status" value="1"/>
</dbReference>
<dbReference type="GO" id="GO:0031422">
    <property type="term" value="C:RecQ family helicase-topoisomerase III complex"/>
    <property type="evidence" value="ECO:0007669"/>
    <property type="project" value="TreeGrafter"/>
</dbReference>
<dbReference type="PANTHER" id="PTHR11390">
    <property type="entry name" value="PROKARYOTIC DNA TOPOISOMERASE"/>
    <property type="match status" value="1"/>
</dbReference>
<dbReference type="GO" id="GO:0006310">
    <property type="term" value="P:DNA recombination"/>
    <property type="evidence" value="ECO:0007669"/>
    <property type="project" value="TreeGrafter"/>
</dbReference>
<keyword evidence="12" id="KW-1185">Reference proteome</keyword>
<comment type="catalytic activity">
    <reaction evidence="1 7">
        <text>ATP-independent breakage of single-stranded DNA, followed by passage and rejoining.</text>
        <dbReference type="EC" id="5.6.2.1"/>
    </reaction>
</comment>
<dbReference type="AlphaFoldDB" id="A0A2T2NR68"/>
<dbReference type="InterPro" id="IPR006171">
    <property type="entry name" value="TOPRIM_dom"/>
</dbReference>
<protein>
    <recommendedName>
        <fullName evidence="3 7">DNA topoisomerase</fullName>
        <ecNumber evidence="3 7">5.6.2.1</ecNumber>
    </recommendedName>
</protein>
<dbReference type="InterPro" id="IPR023405">
    <property type="entry name" value="Topo_IA_core_domain"/>
</dbReference>
<feature type="domain" description="Topo IA-type catalytic" evidence="10">
    <location>
        <begin position="166"/>
        <end position="639"/>
    </location>
</feature>
<feature type="compositionally biased region" description="Gly residues" evidence="8">
    <location>
        <begin position="556"/>
        <end position="574"/>
    </location>
</feature>
<evidence type="ECO:0000256" key="8">
    <source>
        <dbReference type="SAM" id="MobiDB-lite"/>
    </source>
</evidence>
<dbReference type="GO" id="GO:0003917">
    <property type="term" value="F:DNA topoisomerase type I (single strand cut, ATP-independent) activity"/>
    <property type="evidence" value="ECO:0007669"/>
    <property type="project" value="UniProtKB-EC"/>
</dbReference>
<dbReference type="Gene3D" id="3.40.50.140">
    <property type="match status" value="1"/>
</dbReference>
<dbReference type="Pfam" id="PF01751">
    <property type="entry name" value="Toprim"/>
    <property type="match status" value="1"/>
</dbReference>
<organism evidence="11 12">
    <name type="scientific">Corynespora cassiicola Philippines</name>
    <dbReference type="NCBI Taxonomy" id="1448308"/>
    <lineage>
        <taxon>Eukaryota</taxon>
        <taxon>Fungi</taxon>
        <taxon>Dikarya</taxon>
        <taxon>Ascomycota</taxon>
        <taxon>Pezizomycotina</taxon>
        <taxon>Dothideomycetes</taxon>
        <taxon>Pleosporomycetidae</taxon>
        <taxon>Pleosporales</taxon>
        <taxon>Corynesporascaceae</taxon>
        <taxon>Corynespora</taxon>
    </lineage>
</organism>
<dbReference type="Proteomes" id="UP000240883">
    <property type="component" value="Unassembled WGS sequence"/>
</dbReference>
<dbReference type="PROSITE" id="PS00396">
    <property type="entry name" value="TOPO_IA_1"/>
    <property type="match status" value="1"/>
</dbReference>
<evidence type="ECO:0000256" key="5">
    <source>
        <dbReference type="ARBA" id="ARBA00023125"/>
    </source>
</evidence>
<comment type="function">
    <text evidence="7">Introduces a single-strand break via transesterification at a target site in duplex DNA. Releases the supercoiling and torsional tension of DNA introduced during the DNA replication and transcription by transiently cleaving and rejoining one strand of the DNA duplex. The scissile phosphodiester is attacked by the catalytic tyrosine of the enzyme, resulting in the formation of a DNA-(5'-phosphotyrosyl)-enzyme intermediate and the expulsion of a 3'-OH DNA strand.</text>
</comment>
<dbReference type="InterPro" id="IPR013824">
    <property type="entry name" value="Topo_IA_cen_sub1"/>
</dbReference>
<evidence type="ECO:0000259" key="10">
    <source>
        <dbReference type="PROSITE" id="PS52039"/>
    </source>
</evidence>
<feature type="region of interest" description="Disordered" evidence="8">
    <location>
        <begin position="529"/>
        <end position="574"/>
    </location>
</feature>
<dbReference type="InterPro" id="IPR013825">
    <property type="entry name" value="Topo_IA_cen_sub2"/>
</dbReference>
<evidence type="ECO:0000256" key="3">
    <source>
        <dbReference type="ARBA" id="ARBA00012891"/>
    </source>
</evidence>
<dbReference type="SMART" id="SM00436">
    <property type="entry name" value="TOP1Bc"/>
    <property type="match status" value="1"/>
</dbReference>
<comment type="similarity">
    <text evidence="2 7">Belongs to the type IA topoisomerase family.</text>
</comment>
<gene>
    <name evidence="11" type="ORF">BS50DRAFT_492215</name>
</gene>
<dbReference type="InterPro" id="IPR013826">
    <property type="entry name" value="Topo_IA_cen_sub3"/>
</dbReference>
<dbReference type="InterPro" id="IPR023406">
    <property type="entry name" value="Topo_IA_AS"/>
</dbReference>
<evidence type="ECO:0000256" key="1">
    <source>
        <dbReference type="ARBA" id="ARBA00000213"/>
    </source>
</evidence>
<sequence>MARILCVAEKPSIAKAVANHLGGNVRAENVRGIQWVKNYQFDYNFQRWGQSSVTFTCVAGHIMQQDFSDRYRKWQSCQPAELFDAPIQTSVADDKKAVARNIESQARYATVLFIWTDCDREGEHIGTEIREIALKANRSLQVCRARFSNIERAHIIQAAANPIPLDDAQANAVAARIELDLRLGAAFTRMQTLSLQHMIPQQGDAQKKIISYGSCQFPTLGFVVDRYLRVRNFVPEPFWYIKVVHKKDNIMVKFSWRRGHLFDRMVVTLIFEGCLEAKRAKVIKMQKKPTKKWKPLPLTTVELQKMGSRFLRMTSQDVMNTAEALYTKGWISYPRTETDQFDKGMDLRKLVEKQQQDGHWGSFAQGLMNGGFQQPRNGRNNDKAHPPIHPVNYVVPTQLSDNERRVYEFVVRRFLACCSEDAVGEATDVELDWGGEIFHAHGLTVLERNYLDVYPYDKWESSQNLPRYSVGEEIELDEATMQDGKTTAPSYLTEPELIALMDANGIGTDATMAEHIAKIKDREYVIARPKGGAGSASSGTNAGRGSGRGRGRGRGGGRGGRGGAAQNGGGGATGGIQEFIPTTLGVALIEGYDNVGFETSLSKPFLRKEMEVQMKAICEGRSTRNDVVQQNLEQYRTVFNRTQQQISVLKAVSAAGGSLVEEIG</sequence>
<keyword evidence="4 7" id="KW-0799">Topoisomerase</keyword>
<dbReference type="InterPro" id="IPR013497">
    <property type="entry name" value="Topo_IA_cen"/>
</dbReference>
<feature type="domain" description="Toprim" evidence="9">
    <location>
        <begin position="3"/>
        <end position="148"/>
    </location>
</feature>
<dbReference type="InterPro" id="IPR034144">
    <property type="entry name" value="TOPRIM_TopoIII"/>
</dbReference>
<evidence type="ECO:0000256" key="2">
    <source>
        <dbReference type="ARBA" id="ARBA00009446"/>
    </source>
</evidence>
<dbReference type="FunFam" id="1.10.290.10:FF:000001">
    <property type="entry name" value="DNA topoisomerase"/>
    <property type="match status" value="1"/>
</dbReference>
<evidence type="ECO:0000256" key="4">
    <source>
        <dbReference type="ARBA" id="ARBA00023029"/>
    </source>
</evidence>
<dbReference type="PROSITE" id="PS50880">
    <property type="entry name" value="TOPRIM"/>
    <property type="match status" value="1"/>
</dbReference>
<dbReference type="EC" id="5.6.2.1" evidence="3 7"/>
<name>A0A2T2NR68_CORCC</name>
<dbReference type="GO" id="GO:0006281">
    <property type="term" value="P:DNA repair"/>
    <property type="evidence" value="ECO:0007669"/>
    <property type="project" value="TreeGrafter"/>
</dbReference>
<dbReference type="Gene3D" id="1.10.460.10">
    <property type="entry name" value="Topoisomerase I, domain 2"/>
    <property type="match status" value="1"/>
</dbReference>
<dbReference type="SMART" id="SM00437">
    <property type="entry name" value="TOP1Ac"/>
    <property type="match status" value="1"/>
</dbReference>
<dbReference type="EMBL" id="KZ678134">
    <property type="protein sequence ID" value="PSN67893.1"/>
    <property type="molecule type" value="Genomic_DNA"/>
</dbReference>
<dbReference type="SUPFAM" id="SSF56712">
    <property type="entry name" value="Prokaryotic type I DNA topoisomerase"/>
    <property type="match status" value="1"/>
</dbReference>
<proteinExistence type="inferred from homology"/>
<dbReference type="InterPro" id="IPR003601">
    <property type="entry name" value="Topo_IA_2"/>
</dbReference>
<dbReference type="CDD" id="cd03362">
    <property type="entry name" value="TOPRIM_TopoIA_TopoIII"/>
    <property type="match status" value="1"/>
</dbReference>
<evidence type="ECO:0000259" key="9">
    <source>
        <dbReference type="PROSITE" id="PS50880"/>
    </source>
</evidence>
<dbReference type="Gene3D" id="2.70.20.10">
    <property type="entry name" value="Topoisomerase I, domain 3"/>
    <property type="match status" value="1"/>
</dbReference>
<dbReference type="PRINTS" id="PR00417">
    <property type="entry name" value="PRTPISMRASEI"/>
</dbReference>
<dbReference type="Pfam" id="PF01131">
    <property type="entry name" value="Topoisom_bac"/>
    <property type="match status" value="1"/>
</dbReference>